<dbReference type="STRING" id="660521.SAMN04487949_1236"/>
<evidence type="ECO:0000313" key="2">
    <source>
        <dbReference type="Proteomes" id="UP000199451"/>
    </source>
</evidence>
<protein>
    <submittedName>
        <fullName evidence="1">Uncharacterized protein</fullName>
    </submittedName>
</protein>
<dbReference type="OrthoDB" id="378961at2157"/>
<dbReference type="AlphaFoldDB" id="A0A1G9R8P2"/>
<dbReference type="EMBL" id="FNHL01000001">
    <property type="protein sequence ID" value="SDM19656.1"/>
    <property type="molecule type" value="Genomic_DNA"/>
</dbReference>
<accession>A0A1G9R8P2</accession>
<name>A0A1G9R8P2_9EURY</name>
<sequence>MATDDPEPTSRRGPTASVVIELDSETGAIRIERRTALGTVTEHVER</sequence>
<keyword evidence="2" id="KW-1185">Reference proteome</keyword>
<proteinExistence type="predicted"/>
<dbReference type="Proteomes" id="UP000199451">
    <property type="component" value="Unassembled WGS sequence"/>
</dbReference>
<dbReference type="RefSeq" id="WP_170830568.1">
    <property type="nucleotide sequence ID" value="NZ_FNHL01000001.1"/>
</dbReference>
<organism evidence="1 2">
    <name type="scientific">Halogranum gelatinilyticum</name>
    <dbReference type="NCBI Taxonomy" id="660521"/>
    <lineage>
        <taxon>Archaea</taxon>
        <taxon>Methanobacteriati</taxon>
        <taxon>Methanobacteriota</taxon>
        <taxon>Stenosarchaea group</taxon>
        <taxon>Halobacteria</taxon>
        <taxon>Halobacteriales</taxon>
        <taxon>Haloferacaceae</taxon>
    </lineage>
</organism>
<evidence type="ECO:0000313" key="1">
    <source>
        <dbReference type="EMBL" id="SDM19656.1"/>
    </source>
</evidence>
<gene>
    <name evidence="1" type="ORF">SAMN04487949_1236</name>
</gene>
<reference evidence="2" key="1">
    <citation type="submission" date="2016-10" db="EMBL/GenBank/DDBJ databases">
        <authorList>
            <person name="Varghese N."/>
            <person name="Submissions S."/>
        </authorList>
    </citation>
    <scope>NUCLEOTIDE SEQUENCE [LARGE SCALE GENOMIC DNA]</scope>
    <source>
        <strain evidence="2">CGMCC 1.10119</strain>
    </source>
</reference>